<dbReference type="PANTHER" id="PTHR15730">
    <property type="entry name" value="EXPERIMENTAL AUTOIMMUNE PROSTATITIS ANTIGEN 2-RELATED"/>
    <property type="match status" value="1"/>
</dbReference>
<gene>
    <name evidence="3" type="primary">20196663</name>
    <name evidence="2" type="ORF">HELRODRAFT_143641</name>
</gene>
<dbReference type="EnsemblMetazoa" id="HelroT143641">
    <property type="protein sequence ID" value="HelroP143641"/>
    <property type="gene ID" value="HelroG143641"/>
</dbReference>
<reference evidence="2 4" key="2">
    <citation type="journal article" date="2013" name="Nature">
        <title>Insights into bilaterian evolution from three spiralian genomes.</title>
        <authorList>
            <person name="Simakov O."/>
            <person name="Marletaz F."/>
            <person name="Cho S.J."/>
            <person name="Edsinger-Gonzales E."/>
            <person name="Havlak P."/>
            <person name="Hellsten U."/>
            <person name="Kuo D.H."/>
            <person name="Larsson T."/>
            <person name="Lv J."/>
            <person name="Arendt D."/>
            <person name="Savage R."/>
            <person name="Osoegawa K."/>
            <person name="de Jong P."/>
            <person name="Grimwood J."/>
            <person name="Chapman J.A."/>
            <person name="Shapiro H."/>
            <person name="Aerts A."/>
            <person name="Otillar R.P."/>
            <person name="Terry A.Y."/>
            <person name="Boore J.L."/>
            <person name="Grigoriev I.V."/>
            <person name="Lindberg D.R."/>
            <person name="Seaver E.C."/>
            <person name="Weisblat D.A."/>
            <person name="Putnam N.H."/>
            <person name="Rokhsar D.S."/>
        </authorList>
    </citation>
    <scope>NUCLEOTIDE SEQUENCE</scope>
</reference>
<dbReference type="InParanoid" id="T1EJB3"/>
<dbReference type="Proteomes" id="UP000015101">
    <property type="component" value="Unassembled WGS sequence"/>
</dbReference>
<dbReference type="InterPro" id="IPR042279">
    <property type="entry name" value="Pep_M60_3"/>
</dbReference>
<reference evidence="4" key="1">
    <citation type="submission" date="2012-12" db="EMBL/GenBank/DDBJ databases">
        <authorList>
            <person name="Hellsten U."/>
            <person name="Grimwood J."/>
            <person name="Chapman J.A."/>
            <person name="Shapiro H."/>
            <person name="Aerts A."/>
            <person name="Otillar R.P."/>
            <person name="Terry A.Y."/>
            <person name="Boore J.L."/>
            <person name="Simakov O."/>
            <person name="Marletaz F."/>
            <person name="Cho S.-J."/>
            <person name="Edsinger-Gonzales E."/>
            <person name="Havlak P."/>
            <person name="Kuo D.-H."/>
            <person name="Larsson T."/>
            <person name="Lv J."/>
            <person name="Arendt D."/>
            <person name="Savage R."/>
            <person name="Osoegawa K."/>
            <person name="de Jong P."/>
            <person name="Lindberg D.R."/>
            <person name="Seaver E.C."/>
            <person name="Weisblat D.A."/>
            <person name="Putnam N.H."/>
            <person name="Grigoriev I.V."/>
            <person name="Rokhsar D.S."/>
        </authorList>
    </citation>
    <scope>NUCLEOTIDE SEQUENCE</scope>
</reference>
<dbReference type="KEGG" id="hro:HELRODRAFT_143641"/>
<keyword evidence="4" id="KW-1185">Reference proteome</keyword>
<feature type="domain" description="Peptidase M60" evidence="1">
    <location>
        <begin position="1"/>
        <end position="176"/>
    </location>
</feature>
<proteinExistence type="predicted"/>
<dbReference type="eggNOG" id="ENOG502QQUS">
    <property type="taxonomic scope" value="Eukaryota"/>
</dbReference>
<name>T1EJB3_HELRO</name>
<protein>
    <recommendedName>
        <fullName evidence="1">Peptidase M60 domain-containing protein</fullName>
    </recommendedName>
</protein>
<dbReference type="Gene3D" id="1.10.390.30">
    <property type="entry name" value="Peptidase M60, enhancin-like domain 3"/>
    <property type="match status" value="1"/>
</dbReference>
<dbReference type="SMART" id="SM01276">
    <property type="entry name" value="M60-like"/>
    <property type="match status" value="1"/>
</dbReference>
<evidence type="ECO:0000313" key="3">
    <source>
        <dbReference type="EnsemblMetazoa" id="HelroP143641"/>
    </source>
</evidence>
<dbReference type="EMBL" id="AMQM01006463">
    <property type="status" value="NOT_ANNOTATED_CDS"/>
    <property type="molecule type" value="Genomic_DNA"/>
</dbReference>
<sequence length="241" mass="27811">ITLPSSSIRNLKNPGSVIDIYDTLIEHYHDLRGTDVKTSRKMWVVTDKQPSYGAMHAGYPIVTHLDVADPEGEKFLLNENALKLNTSKYWGIFHEIGHNMQQSEWTFEGTLEVTSNVFNLYGMKKIGNLDCWTVPWLNKQIWKGVGYLNNGSDFEIWKNDAGVALHTYAQLADTFGWAIYKQVFRRYQNMSRKEKPNNNQEEIDKWFIIFSEECKFNLAPLAAFWGIPLSQDAINKLEDLP</sequence>
<dbReference type="PROSITE" id="PS51723">
    <property type="entry name" value="PEPTIDASE_M60"/>
    <property type="match status" value="1"/>
</dbReference>
<dbReference type="InterPro" id="IPR051244">
    <property type="entry name" value="TCAF"/>
</dbReference>
<dbReference type="HOGENOM" id="CLU_1092246_0_0_1"/>
<dbReference type="OrthoDB" id="10260387at2759"/>
<dbReference type="Pfam" id="PF13402">
    <property type="entry name" value="Peptidase_M60"/>
    <property type="match status" value="1"/>
</dbReference>
<dbReference type="EMBL" id="KB097456">
    <property type="protein sequence ID" value="ESN97062.1"/>
    <property type="molecule type" value="Genomic_DNA"/>
</dbReference>
<dbReference type="PANTHER" id="PTHR15730:SF5">
    <property type="entry name" value="SI:CH211-210B2.2-RELATED"/>
    <property type="match status" value="1"/>
</dbReference>
<dbReference type="AlphaFoldDB" id="T1EJB3"/>
<evidence type="ECO:0000259" key="1">
    <source>
        <dbReference type="PROSITE" id="PS51723"/>
    </source>
</evidence>
<dbReference type="GeneID" id="20196663"/>
<dbReference type="OMA" id="PIMCHID"/>
<reference evidence="3" key="3">
    <citation type="submission" date="2015-06" db="UniProtKB">
        <authorList>
            <consortium name="EnsemblMetazoa"/>
        </authorList>
    </citation>
    <scope>IDENTIFICATION</scope>
</reference>
<evidence type="ECO:0000313" key="4">
    <source>
        <dbReference type="Proteomes" id="UP000015101"/>
    </source>
</evidence>
<organism evidence="3 4">
    <name type="scientific">Helobdella robusta</name>
    <name type="common">Californian leech</name>
    <dbReference type="NCBI Taxonomy" id="6412"/>
    <lineage>
        <taxon>Eukaryota</taxon>
        <taxon>Metazoa</taxon>
        <taxon>Spiralia</taxon>
        <taxon>Lophotrochozoa</taxon>
        <taxon>Annelida</taxon>
        <taxon>Clitellata</taxon>
        <taxon>Hirudinea</taxon>
        <taxon>Rhynchobdellida</taxon>
        <taxon>Glossiphoniidae</taxon>
        <taxon>Helobdella</taxon>
    </lineage>
</organism>
<dbReference type="RefSeq" id="XP_009024846.1">
    <property type="nucleotide sequence ID" value="XM_009026598.1"/>
</dbReference>
<accession>T1EJB3</accession>
<dbReference type="InterPro" id="IPR031161">
    <property type="entry name" value="Peptidase_M60_dom"/>
</dbReference>
<dbReference type="Gene3D" id="3.40.390.80">
    <property type="entry name" value="Peptidase M60, enhancin-like domain 2"/>
    <property type="match status" value="1"/>
</dbReference>
<evidence type="ECO:0000313" key="2">
    <source>
        <dbReference type="EMBL" id="ESN97062.1"/>
    </source>
</evidence>
<dbReference type="CTD" id="20196663"/>